<keyword evidence="3" id="KW-1185">Reference proteome</keyword>
<protein>
    <submittedName>
        <fullName evidence="2">Uncharacterized protein</fullName>
    </submittedName>
</protein>
<feature type="transmembrane region" description="Helical" evidence="1">
    <location>
        <begin position="117"/>
        <end position="140"/>
    </location>
</feature>
<evidence type="ECO:0000256" key="1">
    <source>
        <dbReference type="SAM" id="Phobius"/>
    </source>
</evidence>
<gene>
    <name evidence="2" type="ORF">BD310DRAFT_931448</name>
</gene>
<name>A0A4Q9PQ09_9APHY</name>
<evidence type="ECO:0000313" key="2">
    <source>
        <dbReference type="EMBL" id="TBU56441.1"/>
    </source>
</evidence>
<keyword evidence="1" id="KW-0812">Transmembrane</keyword>
<keyword evidence="1" id="KW-0472">Membrane</keyword>
<organism evidence="2 3">
    <name type="scientific">Dichomitus squalens</name>
    <dbReference type="NCBI Taxonomy" id="114155"/>
    <lineage>
        <taxon>Eukaryota</taxon>
        <taxon>Fungi</taxon>
        <taxon>Dikarya</taxon>
        <taxon>Basidiomycota</taxon>
        <taxon>Agaricomycotina</taxon>
        <taxon>Agaricomycetes</taxon>
        <taxon>Polyporales</taxon>
        <taxon>Polyporaceae</taxon>
        <taxon>Dichomitus</taxon>
    </lineage>
</organism>
<proteinExistence type="predicted"/>
<evidence type="ECO:0000313" key="3">
    <source>
        <dbReference type="Proteomes" id="UP000292082"/>
    </source>
</evidence>
<dbReference type="Proteomes" id="UP000292082">
    <property type="component" value="Unassembled WGS sequence"/>
</dbReference>
<dbReference type="AlphaFoldDB" id="A0A4Q9PQ09"/>
<accession>A0A4Q9PQ09</accession>
<keyword evidence="1" id="KW-1133">Transmembrane helix</keyword>
<reference evidence="2 3" key="1">
    <citation type="submission" date="2019-01" db="EMBL/GenBank/DDBJ databases">
        <title>Draft genome sequences of three monokaryotic isolates of the white-rot basidiomycete fungus Dichomitus squalens.</title>
        <authorList>
            <consortium name="DOE Joint Genome Institute"/>
            <person name="Lopez S.C."/>
            <person name="Andreopoulos B."/>
            <person name="Pangilinan J."/>
            <person name="Lipzen A."/>
            <person name="Riley R."/>
            <person name="Ahrendt S."/>
            <person name="Ng V."/>
            <person name="Barry K."/>
            <person name="Daum C."/>
            <person name="Grigoriev I.V."/>
            <person name="Hilden K.S."/>
            <person name="Makela M.R."/>
            <person name="de Vries R.P."/>
        </authorList>
    </citation>
    <scope>NUCLEOTIDE SEQUENCE [LARGE SCALE GENOMIC DNA]</scope>
    <source>
        <strain evidence="2 3">CBS 464.89</strain>
    </source>
</reference>
<sequence>MLTYPRRARRCPLHPVSGWSVPLRYVPCLLQFGSHIVFCLVSWNGSMHSPASQAVLEKLTSSTFCCSVCQASSIIPTSSVWSVSETQLRADLLYRCLVLWRKNGHVAILYRPNTYRCILRVFVLALCVMLAYTLSVLWLVSSMHELQSGC</sequence>
<dbReference type="EMBL" id="ML145151">
    <property type="protein sequence ID" value="TBU56441.1"/>
    <property type="molecule type" value="Genomic_DNA"/>
</dbReference>